<dbReference type="Pfam" id="PF23622">
    <property type="entry name" value="LRR_At1g61320_AtMIF1"/>
    <property type="match status" value="1"/>
</dbReference>
<dbReference type="PANTHER" id="PTHR34145">
    <property type="entry name" value="OS02G0105600 PROTEIN"/>
    <property type="match status" value="1"/>
</dbReference>
<dbReference type="SUPFAM" id="SSF81383">
    <property type="entry name" value="F-box domain"/>
    <property type="match status" value="1"/>
</dbReference>
<evidence type="ECO:0000259" key="2">
    <source>
        <dbReference type="Pfam" id="PF23622"/>
    </source>
</evidence>
<comment type="caution">
    <text evidence="3">The sequence shown here is derived from an EMBL/GenBank/DDBJ whole genome shotgun (WGS) entry which is preliminary data.</text>
</comment>
<dbReference type="InterPro" id="IPR036047">
    <property type="entry name" value="F-box-like_dom_sf"/>
</dbReference>
<dbReference type="SUPFAM" id="SSF52058">
    <property type="entry name" value="L domain-like"/>
    <property type="match status" value="1"/>
</dbReference>
<dbReference type="InterPro" id="IPR055357">
    <property type="entry name" value="LRR_At1g61320_AtMIF1"/>
</dbReference>
<dbReference type="Pfam" id="PF00646">
    <property type="entry name" value="F-box"/>
    <property type="match status" value="1"/>
</dbReference>
<evidence type="ECO:0000259" key="1">
    <source>
        <dbReference type="Pfam" id="PF00646"/>
    </source>
</evidence>
<evidence type="ECO:0008006" key="5">
    <source>
        <dbReference type="Google" id="ProtNLM"/>
    </source>
</evidence>
<gene>
    <name evidence="3" type="ORF">CEPIT_LOCUS13189</name>
</gene>
<dbReference type="InterPro" id="IPR053772">
    <property type="entry name" value="At1g61320/At1g61330-like"/>
</dbReference>
<protein>
    <recommendedName>
        <fullName evidence="5">F-box domain-containing protein</fullName>
    </recommendedName>
</protein>
<feature type="domain" description="F-box" evidence="1">
    <location>
        <begin position="28"/>
        <end position="64"/>
    </location>
</feature>
<dbReference type="Proteomes" id="UP001152523">
    <property type="component" value="Unassembled WGS sequence"/>
</dbReference>
<name>A0AAV0D802_9ASTE</name>
<reference evidence="3" key="1">
    <citation type="submission" date="2022-07" db="EMBL/GenBank/DDBJ databases">
        <authorList>
            <person name="Macas J."/>
            <person name="Novak P."/>
            <person name="Neumann P."/>
        </authorList>
    </citation>
    <scope>NUCLEOTIDE SEQUENCE</scope>
</reference>
<feature type="domain" description="At1g61320/AtMIF1 LRR" evidence="2">
    <location>
        <begin position="125"/>
        <end position="423"/>
    </location>
</feature>
<evidence type="ECO:0000313" key="3">
    <source>
        <dbReference type="EMBL" id="CAH9095211.1"/>
    </source>
</evidence>
<dbReference type="EMBL" id="CAMAPF010000084">
    <property type="protein sequence ID" value="CAH9095211.1"/>
    <property type="molecule type" value="Genomic_DNA"/>
</dbReference>
<dbReference type="AlphaFoldDB" id="A0AAV0D802"/>
<dbReference type="InterPro" id="IPR032675">
    <property type="entry name" value="LRR_dom_sf"/>
</dbReference>
<keyword evidence="4" id="KW-1185">Reference proteome</keyword>
<accession>A0AAV0D802</accession>
<evidence type="ECO:0000313" key="4">
    <source>
        <dbReference type="Proteomes" id="UP001152523"/>
    </source>
</evidence>
<sequence>MSGNRVIRDSRFQLKKCAAQRLDINDRISHLPDNILGVILSSLPLKEAGRTSVLSSRWKNLWKQTSRLNFNACNELDRIARDGKLRCMERLKYVRWVNSVLKSVPRKAALTLEHFRICFDVGKAFSGTITKWLKFAFKRQVERLELNLLEYGDHASEKSYVFPEDILFQNSSDFPHQTTTLFNFHSLKALCLKNVSISDKAIEFLLRNCPSLEQLDLQDIYQLSNLEVCGPSLVLKNLSARYCYDLVSIKVSAPNLTSLAVSTPKGLVLENVPMLVDLNISCREAHIPLLVPALSCCFSRLEILTLRLPIYEVYDIVRFNFPEMVELKKVVVSYAGNHDERLLGLMTFIRISPKLEEFVLKNRWCDGLSRARRELNKGAPFRHQNLKVFQYLGYYGRCSDMEVVMFILENCIGLQQIIINPTVQTDFLHEPLDPGELEQEEVGRSYAKQQLKPIIPPHIQFVIR</sequence>
<dbReference type="Gene3D" id="3.80.10.10">
    <property type="entry name" value="Ribonuclease Inhibitor"/>
    <property type="match status" value="1"/>
</dbReference>
<dbReference type="InterPro" id="IPR053781">
    <property type="entry name" value="F-box_AtFBL13-like"/>
</dbReference>
<dbReference type="PANTHER" id="PTHR34145:SF68">
    <property type="entry name" value="FBD DOMAIN-CONTAINING PROTEIN"/>
    <property type="match status" value="1"/>
</dbReference>
<dbReference type="InterPro" id="IPR001810">
    <property type="entry name" value="F-box_dom"/>
</dbReference>
<proteinExistence type="predicted"/>
<organism evidence="3 4">
    <name type="scientific">Cuscuta epithymum</name>
    <dbReference type="NCBI Taxonomy" id="186058"/>
    <lineage>
        <taxon>Eukaryota</taxon>
        <taxon>Viridiplantae</taxon>
        <taxon>Streptophyta</taxon>
        <taxon>Embryophyta</taxon>
        <taxon>Tracheophyta</taxon>
        <taxon>Spermatophyta</taxon>
        <taxon>Magnoliopsida</taxon>
        <taxon>eudicotyledons</taxon>
        <taxon>Gunneridae</taxon>
        <taxon>Pentapetalae</taxon>
        <taxon>asterids</taxon>
        <taxon>lamiids</taxon>
        <taxon>Solanales</taxon>
        <taxon>Convolvulaceae</taxon>
        <taxon>Cuscuteae</taxon>
        <taxon>Cuscuta</taxon>
        <taxon>Cuscuta subgen. Cuscuta</taxon>
    </lineage>
</organism>
<dbReference type="CDD" id="cd22160">
    <property type="entry name" value="F-box_AtFBL13-like"/>
    <property type="match status" value="1"/>
</dbReference>